<organism evidence="1">
    <name type="scientific">Acidithiobacillus ferrivorans</name>
    <dbReference type="NCBI Taxonomy" id="160808"/>
    <lineage>
        <taxon>Bacteria</taxon>
        <taxon>Pseudomonadati</taxon>
        <taxon>Pseudomonadota</taxon>
        <taxon>Acidithiobacillia</taxon>
        <taxon>Acidithiobacillales</taxon>
        <taxon>Acidithiobacillaceae</taxon>
        <taxon>Acidithiobacillus</taxon>
    </lineage>
</organism>
<dbReference type="EMBL" id="CCCS020000045">
    <property type="protein sequence ID" value="CDQ11055.1"/>
    <property type="molecule type" value="Genomic_DNA"/>
</dbReference>
<sequence length="56" mass="6646">MVDDLQFVWKMSPCYKKMPYGVKLSPMTAYDTVQESKPVRRSFIWCRRARRSSAGR</sequence>
<reference evidence="1" key="1">
    <citation type="submission" date="2014-03" db="EMBL/GenBank/DDBJ databases">
        <authorList>
            <person name="Genoscope - CEA"/>
        </authorList>
    </citation>
    <scope>NUCLEOTIDE SEQUENCE [LARGE SCALE GENOMIC DNA]</scope>
    <source>
        <strain evidence="1">CF27</strain>
    </source>
</reference>
<accession>A0A060URM4</accession>
<dbReference type="AlphaFoldDB" id="A0A060URM4"/>
<protein>
    <submittedName>
        <fullName evidence="1">Uncharacterized protein</fullName>
    </submittedName>
</protein>
<reference evidence="1" key="2">
    <citation type="submission" date="2014-07" db="EMBL/GenBank/DDBJ databases">
        <title>Initial genome analysis of the psychrotolerant acidophile Acidithiobacillus ferrivorans CF27: insights into iron and sulfur oxidation pathways and into biofilm formation.</title>
        <authorList>
            <person name="Talla E."/>
            <person name="Hedrich S."/>
            <person name="Mangenot S."/>
            <person name="Ji B."/>
            <person name="Johnson D.B."/>
            <person name="Barbe V."/>
            <person name="Bonnefoy V."/>
        </authorList>
    </citation>
    <scope>NUCLEOTIDE SEQUENCE [LARGE SCALE GENOMIC DNA]</scope>
    <source>
        <strain evidence="1">CF27</strain>
    </source>
</reference>
<evidence type="ECO:0000313" key="1">
    <source>
        <dbReference type="EMBL" id="CDQ11055.1"/>
    </source>
</evidence>
<gene>
    <name evidence="1" type="ORF">AFERRI_50020</name>
</gene>
<name>A0A060URM4_9PROT</name>
<proteinExistence type="predicted"/>
<comment type="caution">
    <text evidence="1">The sequence shown here is derived from an EMBL/GenBank/DDBJ whole genome shotgun (WGS) entry which is preliminary data.</text>
</comment>